<reference evidence="1 2" key="1">
    <citation type="submission" date="2022-10" db="EMBL/GenBank/DDBJ databases">
        <title>WGS assembly of Paspalum vaginatum 540-79.</title>
        <authorList>
            <person name="Sun G."/>
            <person name="Wase N."/>
            <person name="Shu S."/>
            <person name="Jenkins J."/>
            <person name="Zhou B."/>
            <person name="Torres-Rodriguez J."/>
            <person name="Chen C."/>
            <person name="Sandor L."/>
            <person name="Plott C."/>
            <person name="Yoshinga Y."/>
            <person name="Daum C."/>
            <person name="Qi P."/>
            <person name="Barry K."/>
            <person name="Lipzen A."/>
            <person name="Berry L."/>
            <person name="Pedersen C."/>
            <person name="Gottilla T."/>
            <person name="Foltz A."/>
            <person name="Yu H."/>
            <person name="O'Malley R."/>
            <person name="Zhang C."/>
            <person name="Devos K."/>
            <person name="Sigmon B."/>
            <person name="Yu B."/>
            <person name="Obata T."/>
            <person name="Schmutz J."/>
            <person name="Schnable J."/>
        </authorList>
    </citation>
    <scope>NUCLEOTIDE SEQUENCE [LARGE SCALE GENOMIC DNA]</scope>
    <source>
        <strain evidence="2">cv. 540-79</strain>
    </source>
</reference>
<protein>
    <submittedName>
        <fullName evidence="1">Uncharacterized protein</fullName>
    </submittedName>
</protein>
<gene>
    <name evidence="1" type="ORF">BS78_K029000</name>
</gene>
<dbReference type="EMBL" id="MU629517">
    <property type="protein sequence ID" value="KAJ1256422.1"/>
    <property type="molecule type" value="Genomic_DNA"/>
</dbReference>
<comment type="caution">
    <text evidence="1">The sequence shown here is derived from an EMBL/GenBank/DDBJ whole genome shotgun (WGS) entry which is preliminary data.</text>
</comment>
<name>A0A9W8CG22_9POAL</name>
<dbReference type="AlphaFoldDB" id="A0A9W8CG22"/>
<keyword evidence="2" id="KW-1185">Reference proteome</keyword>
<evidence type="ECO:0000313" key="2">
    <source>
        <dbReference type="Proteomes" id="UP001164776"/>
    </source>
</evidence>
<dbReference type="Proteomes" id="UP001164776">
    <property type="component" value="Unassembled WGS sequence"/>
</dbReference>
<organism evidence="1 2">
    <name type="scientific">Paspalum vaginatum</name>
    <name type="common">seashore paspalum</name>
    <dbReference type="NCBI Taxonomy" id="158149"/>
    <lineage>
        <taxon>Eukaryota</taxon>
        <taxon>Viridiplantae</taxon>
        <taxon>Streptophyta</taxon>
        <taxon>Embryophyta</taxon>
        <taxon>Tracheophyta</taxon>
        <taxon>Spermatophyta</taxon>
        <taxon>Magnoliopsida</taxon>
        <taxon>Liliopsida</taxon>
        <taxon>Poales</taxon>
        <taxon>Poaceae</taxon>
        <taxon>PACMAD clade</taxon>
        <taxon>Panicoideae</taxon>
        <taxon>Andropogonodae</taxon>
        <taxon>Paspaleae</taxon>
        <taxon>Paspalinae</taxon>
        <taxon>Paspalum</taxon>
    </lineage>
</organism>
<evidence type="ECO:0000313" key="1">
    <source>
        <dbReference type="EMBL" id="KAJ1256422.1"/>
    </source>
</evidence>
<accession>A0A9W8CG22</accession>
<proteinExistence type="predicted"/>
<sequence length="93" mass="10488">MVILEHPLCTSRWCRWAGSDCNNQIDERLFRLCGDVMRHAYNDHDFFGVIPGSPSSLMMMMNEQWPWSNTGGPELDDGAAAMVTFSPGIVPLR</sequence>